<evidence type="ECO:0000256" key="11">
    <source>
        <dbReference type="SAM" id="MobiDB-lite"/>
    </source>
</evidence>
<keyword evidence="9" id="KW-1133">Transmembrane helix</keyword>
<evidence type="ECO:0000256" key="2">
    <source>
        <dbReference type="ARBA" id="ARBA00004906"/>
    </source>
</evidence>
<reference evidence="13" key="1">
    <citation type="journal article" date="2020" name="Nature">
        <title>Giant virus diversity and host interactions through global metagenomics.</title>
        <authorList>
            <person name="Schulz F."/>
            <person name="Roux S."/>
            <person name="Paez-Espino D."/>
            <person name="Jungbluth S."/>
            <person name="Walsh D.A."/>
            <person name="Denef V.J."/>
            <person name="McMahon K.D."/>
            <person name="Konstantinidis K.T."/>
            <person name="Eloe-Fadrosh E.A."/>
            <person name="Kyrpides N.C."/>
            <person name="Woyke T."/>
        </authorList>
    </citation>
    <scope>NUCLEOTIDE SEQUENCE</scope>
    <source>
        <strain evidence="13">GVMAG-M-3300013285-6</strain>
    </source>
</reference>
<dbReference type="SMART" id="SM00184">
    <property type="entry name" value="RING"/>
    <property type="match status" value="1"/>
</dbReference>
<evidence type="ECO:0000256" key="8">
    <source>
        <dbReference type="ARBA" id="ARBA00022833"/>
    </source>
</evidence>
<keyword evidence="3" id="KW-0808">Transferase</keyword>
<dbReference type="Gene3D" id="3.30.40.10">
    <property type="entry name" value="Zinc/RING finger domain, C3HC4 (zinc finger)"/>
    <property type="match status" value="1"/>
</dbReference>
<feature type="region of interest" description="Disordered" evidence="11">
    <location>
        <begin position="56"/>
        <end position="82"/>
    </location>
</feature>
<keyword evidence="4" id="KW-0812">Transmembrane</keyword>
<dbReference type="GO" id="GO:0008270">
    <property type="term" value="F:zinc ion binding"/>
    <property type="evidence" value="ECO:0007669"/>
    <property type="project" value="UniProtKB-KW"/>
</dbReference>
<dbReference type="SUPFAM" id="SSF57850">
    <property type="entry name" value="RING/U-box"/>
    <property type="match status" value="1"/>
</dbReference>
<dbReference type="Pfam" id="PF13639">
    <property type="entry name" value="zf-RING_2"/>
    <property type="match status" value="1"/>
</dbReference>
<evidence type="ECO:0000256" key="5">
    <source>
        <dbReference type="ARBA" id="ARBA00022723"/>
    </source>
</evidence>
<accession>A0A6C0BJ93</accession>
<evidence type="ECO:0000256" key="4">
    <source>
        <dbReference type="ARBA" id="ARBA00022692"/>
    </source>
</evidence>
<keyword evidence="7" id="KW-0833">Ubl conjugation pathway</keyword>
<evidence type="ECO:0000259" key="12">
    <source>
        <dbReference type="PROSITE" id="PS50089"/>
    </source>
</evidence>
<evidence type="ECO:0000256" key="10">
    <source>
        <dbReference type="ARBA" id="ARBA00023136"/>
    </source>
</evidence>
<comment type="subcellular location">
    <subcellularLocation>
        <location evidence="1">Membrane</location>
        <topology evidence="1">Single-pass membrane protein</topology>
    </subcellularLocation>
</comment>
<evidence type="ECO:0000256" key="1">
    <source>
        <dbReference type="ARBA" id="ARBA00004167"/>
    </source>
</evidence>
<evidence type="ECO:0000256" key="7">
    <source>
        <dbReference type="ARBA" id="ARBA00022786"/>
    </source>
</evidence>
<dbReference type="PANTHER" id="PTHR45768:SF34">
    <property type="entry name" value="RING-H2 FINGER PROTEIN ATL64"/>
    <property type="match status" value="1"/>
</dbReference>
<keyword evidence="5" id="KW-0479">Metal-binding</keyword>
<dbReference type="PROSITE" id="PS50089">
    <property type="entry name" value="ZF_RING_2"/>
    <property type="match status" value="1"/>
</dbReference>
<protein>
    <recommendedName>
        <fullName evidence="12">RING-type domain-containing protein</fullName>
    </recommendedName>
</protein>
<dbReference type="AlphaFoldDB" id="A0A6C0BJ93"/>
<dbReference type="EMBL" id="MN739168">
    <property type="protein sequence ID" value="QHS92082.1"/>
    <property type="molecule type" value="Genomic_DNA"/>
</dbReference>
<comment type="pathway">
    <text evidence="2">Protein modification; protein ubiquitination.</text>
</comment>
<evidence type="ECO:0000313" key="13">
    <source>
        <dbReference type="EMBL" id="QHS92082.1"/>
    </source>
</evidence>
<dbReference type="InterPro" id="IPR013083">
    <property type="entry name" value="Znf_RING/FYVE/PHD"/>
</dbReference>
<feature type="domain" description="RING-type" evidence="12">
    <location>
        <begin position="3"/>
        <end position="44"/>
    </location>
</feature>
<evidence type="ECO:0000256" key="6">
    <source>
        <dbReference type="ARBA" id="ARBA00022771"/>
    </source>
</evidence>
<evidence type="ECO:0000256" key="3">
    <source>
        <dbReference type="ARBA" id="ARBA00022679"/>
    </source>
</evidence>
<evidence type="ECO:0000256" key="9">
    <source>
        <dbReference type="ARBA" id="ARBA00022989"/>
    </source>
</evidence>
<name>A0A6C0BJ93_9ZZZZ</name>
<proteinExistence type="predicted"/>
<dbReference type="GO" id="GO:0016020">
    <property type="term" value="C:membrane"/>
    <property type="evidence" value="ECO:0007669"/>
    <property type="project" value="UniProtKB-SubCell"/>
</dbReference>
<dbReference type="GO" id="GO:0016740">
    <property type="term" value="F:transferase activity"/>
    <property type="evidence" value="ECO:0007669"/>
    <property type="project" value="UniProtKB-KW"/>
</dbReference>
<dbReference type="InterPro" id="IPR001841">
    <property type="entry name" value="Znf_RING"/>
</dbReference>
<dbReference type="PANTHER" id="PTHR45768">
    <property type="entry name" value="E3 UBIQUITIN-PROTEIN LIGASE RNF13-LIKE"/>
    <property type="match status" value="1"/>
</dbReference>
<keyword evidence="8" id="KW-0862">Zinc</keyword>
<keyword evidence="6" id="KW-0863">Zinc-finger</keyword>
<keyword evidence="10" id="KW-0472">Membrane</keyword>
<organism evidence="13">
    <name type="scientific">viral metagenome</name>
    <dbReference type="NCBI Taxonomy" id="1070528"/>
    <lineage>
        <taxon>unclassified sequences</taxon>
        <taxon>metagenomes</taxon>
        <taxon>organismal metagenomes</taxon>
    </lineage>
</organism>
<sequence length="147" mass="16738">MECSICCDEIVASTGQVTLGCSHQFHLGCVGRWLLKSSTCPMCRGETCSKEKILAEDEMIDFEEEEEEDEEEEEEEDNIPEFDEAALALWTMRRTFEMLEEGQSIEVVAAAPLRAKEDSVSHVHFERSMQASALIWRYAEERGYDSA</sequence>